<dbReference type="EMBL" id="MCGH01000003">
    <property type="protein sequence ID" value="ODM04093.1"/>
    <property type="molecule type" value="Genomic_DNA"/>
</dbReference>
<dbReference type="AlphaFoldDB" id="A0A1E3A5Q6"/>
<dbReference type="Proteomes" id="UP000094067">
    <property type="component" value="Unassembled WGS sequence"/>
</dbReference>
<proteinExistence type="predicted"/>
<name>A0A1E3A5Q6_9FIRM</name>
<gene>
    <name evidence="1" type="ORF">BEI61_04897</name>
</gene>
<evidence type="ECO:0000313" key="1">
    <source>
        <dbReference type="EMBL" id="ODM04093.1"/>
    </source>
</evidence>
<dbReference type="RefSeq" id="WP_159464069.1">
    <property type="nucleotide sequence ID" value="NZ_JAQCZP010000026.1"/>
</dbReference>
<evidence type="ECO:0000313" key="2">
    <source>
        <dbReference type="Proteomes" id="UP000094067"/>
    </source>
</evidence>
<protein>
    <submittedName>
        <fullName evidence="1">Uncharacterized protein</fullName>
    </submittedName>
</protein>
<accession>A0A1E3A5Q6</accession>
<sequence>MELIEINNEQFRQLLEAFIDFFKEKSYKKDVLDNYRRTLAKIDLYSRRMDSQNMIPK</sequence>
<reference evidence="1 2" key="1">
    <citation type="submission" date="2016-07" db="EMBL/GenBank/DDBJ databases">
        <title>Characterization of isolates of Eisenbergiella tayi derived from blood cultures, using whole genome sequencing.</title>
        <authorList>
            <person name="Burdz T."/>
            <person name="Wiebe D."/>
            <person name="Huynh C."/>
            <person name="Bernard K."/>
        </authorList>
    </citation>
    <scope>NUCLEOTIDE SEQUENCE [LARGE SCALE GENOMIC DNA]</scope>
    <source>
        <strain evidence="1 2">NML 110608</strain>
    </source>
</reference>
<comment type="caution">
    <text evidence="1">The sequence shown here is derived from an EMBL/GenBank/DDBJ whole genome shotgun (WGS) entry which is preliminary data.</text>
</comment>
<organism evidence="1 2">
    <name type="scientific">Eisenbergiella tayi</name>
    <dbReference type="NCBI Taxonomy" id="1432052"/>
    <lineage>
        <taxon>Bacteria</taxon>
        <taxon>Bacillati</taxon>
        <taxon>Bacillota</taxon>
        <taxon>Clostridia</taxon>
        <taxon>Lachnospirales</taxon>
        <taxon>Lachnospiraceae</taxon>
        <taxon>Eisenbergiella</taxon>
    </lineage>
</organism>